<reference evidence="1" key="1">
    <citation type="submission" date="2016-01" db="EMBL/GenBank/DDBJ databases">
        <authorList>
            <person name="Peeters C."/>
        </authorList>
    </citation>
    <scope>NUCLEOTIDE SEQUENCE</scope>
    <source>
        <strain evidence="1">LMG 29321</strain>
    </source>
</reference>
<organism evidence="1 2">
    <name type="scientific">Caballeronia calidae</name>
    <dbReference type="NCBI Taxonomy" id="1777139"/>
    <lineage>
        <taxon>Bacteria</taxon>
        <taxon>Pseudomonadati</taxon>
        <taxon>Pseudomonadota</taxon>
        <taxon>Betaproteobacteria</taxon>
        <taxon>Burkholderiales</taxon>
        <taxon>Burkholderiaceae</taxon>
        <taxon>Caballeronia</taxon>
    </lineage>
</organism>
<proteinExistence type="predicted"/>
<comment type="caution">
    <text evidence="1">The sequence shown here is derived from an EMBL/GenBank/DDBJ whole genome shotgun (WGS) entry which is preliminary data.</text>
</comment>
<dbReference type="RefSeq" id="WP_062603016.1">
    <property type="nucleotide sequence ID" value="NZ_FCOX02000004.1"/>
</dbReference>
<dbReference type="OrthoDB" id="6064768at2"/>
<keyword evidence="2" id="KW-1185">Reference proteome</keyword>
<dbReference type="Proteomes" id="UP000071859">
    <property type="component" value="Unassembled WGS sequence"/>
</dbReference>
<sequence>MTAVTLYAWAVPAYYEGSAVDHTWVTTYDNRLVAYPAIPEVVAAGQNYWYCWGDFHAKGETPSIPDGFLASGAAELSYASCLCQPDADSRSDAAARGTIFFYGIDGVCHQLANQVLWPTGQSGAPPATVHKARGYWLSNAIFGTYGKQHAAWANRQTTCAGSSGSNVMSTEGTHQDVDDFEAHVRTTLKGRETEDKIRSLIERRRTFVAAVEQLKYDSPDVSAPTAADLNRLYSIFFHEAERIVGGENFKLVFGVSAQVEMNIVDPAIYESALRQRGKR</sequence>
<accession>A0A157ZZX0</accession>
<evidence type="ECO:0000313" key="2">
    <source>
        <dbReference type="Proteomes" id="UP000071859"/>
    </source>
</evidence>
<protein>
    <submittedName>
        <fullName evidence="1">Uncharacterized protein</fullName>
    </submittedName>
</protein>
<gene>
    <name evidence="1" type="ORF">AWB78_01099</name>
</gene>
<dbReference type="AlphaFoldDB" id="A0A157ZZX0"/>
<name>A0A157ZZX0_9BURK</name>
<dbReference type="EMBL" id="FCOX02000004">
    <property type="protein sequence ID" value="SAK51050.1"/>
    <property type="molecule type" value="Genomic_DNA"/>
</dbReference>
<evidence type="ECO:0000313" key="1">
    <source>
        <dbReference type="EMBL" id="SAK51050.1"/>
    </source>
</evidence>